<evidence type="ECO:0000313" key="1">
    <source>
        <dbReference type="EMBL" id="GAG26238.1"/>
    </source>
</evidence>
<accession>X0WNZ5</accession>
<protein>
    <submittedName>
        <fullName evidence="1">Uncharacterized protein</fullName>
    </submittedName>
</protein>
<comment type="caution">
    <text evidence="1">The sequence shown here is derived from an EMBL/GenBank/DDBJ whole genome shotgun (WGS) entry which is preliminary data.</text>
</comment>
<gene>
    <name evidence="1" type="ORF">S01H1_51839</name>
</gene>
<sequence length="34" mass="3922">GCGILYGVLLDSAYKTRKIAEVEKETHIKKGWWK</sequence>
<dbReference type="EMBL" id="BARS01033481">
    <property type="protein sequence ID" value="GAG26238.1"/>
    <property type="molecule type" value="Genomic_DNA"/>
</dbReference>
<name>X0WNZ5_9ZZZZ</name>
<proteinExistence type="predicted"/>
<feature type="non-terminal residue" evidence="1">
    <location>
        <position position="1"/>
    </location>
</feature>
<dbReference type="AlphaFoldDB" id="X0WNZ5"/>
<organism evidence="1">
    <name type="scientific">marine sediment metagenome</name>
    <dbReference type="NCBI Taxonomy" id="412755"/>
    <lineage>
        <taxon>unclassified sequences</taxon>
        <taxon>metagenomes</taxon>
        <taxon>ecological metagenomes</taxon>
    </lineage>
</organism>
<reference evidence="1" key="1">
    <citation type="journal article" date="2014" name="Front. Microbiol.">
        <title>High frequency of phylogenetically diverse reductive dehalogenase-homologous genes in deep subseafloor sedimentary metagenomes.</title>
        <authorList>
            <person name="Kawai M."/>
            <person name="Futagami T."/>
            <person name="Toyoda A."/>
            <person name="Takaki Y."/>
            <person name="Nishi S."/>
            <person name="Hori S."/>
            <person name="Arai W."/>
            <person name="Tsubouchi T."/>
            <person name="Morono Y."/>
            <person name="Uchiyama I."/>
            <person name="Ito T."/>
            <person name="Fujiyama A."/>
            <person name="Inagaki F."/>
            <person name="Takami H."/>
        </authorList>
    </citation>
    <scope>NUCLEOTIDE SEQUENCE</scope>
    <source>
        <strain evidence="1">Expedition CK06-06</strain>
    </source>
</reference>